<keyword evidence="2" id="KW-0274">FAD</keyword>
<dbReference type="Pfam" id="PF00743">
    <property type="entry name" value="FMO-like"/>
    <property type="match status" value="1"/>
</dbReference>
<comment type="caution">
    <text evidence="5">The sequence shown here is derived from an EMBL/GenBank/DDBJ whole genome shotgun (WGS) entry which is preliminary data.</text>
</comment>
<dbReference type="PANTHER" id="PTHR43098:SF5">
    <property type="entry name" value="DUAL-FUNCTIONAL MONOOXYGENASE_METHYLTRANSFERASE PSOF"/>
    <property type="match status" value="1"/>
</dbReference>
<dbReference type="GO" id="GO:0050661">
    <property type="term" value="F:NADP binding"/>
    <property type="evidence" value="ECO:0007669"/>
    <property type="project" value="InterPro"/>
</dbReference>
<evidence type="ECO:0000256" key="1">
    <source>
        <dbReference type="ARBA" id="ARBA00022630"/>
    </source>
</evidence>
<sequence length="170" mass="19826">MEPQCLDTLAVGAEFSGIYQLNKLIDRNLHINAVDRAGDTGGTWYWNCYPEAFSELVSPSARTDLKSYPWKSHYLQSPRILAYLKHVVEMYDLWEHFQFNTKLLSAKWREEKRSWTVTLSTDEVPKVEYLIMGLGLLLKTNIPKVPNMQDFQSQRYHTARWPDGVDIKGR</sequence>
<proteinExistence type="predicted"/>
<keyword evidence="6" id="KW-1185">Reference proteome</keyword>
<dbReference type="InterPro" id="IPR050775">
    <property type="entry name" value="FAD-binding_Monooxygenases"/>
</dbReference>
<keyword evidence="3" id="KW-0521">NADP</keyword>
<evidence type="ECO:0000313" key="5">
    <source>
        <dbReference type="EMBL" id="KAH7150574.1"/>
    </source>
</evidence>
<keyword evidence="1" id="KW-0285">Flavoprotein</keyword>
<reference evidence="5" key="1">
    <citation type="journal article" date="2021" name="Nat. Commun.">
        <title>Genetic determinants of endophytism in the Arabidopsis root mycobiome.</title>
        <authorList>
            <person name="Mesny F."/>
            <person name="Miyauchi S."/>
            <person name="Thiergart T."/>
            <person name="Pickel B."/>
            <person name="Atanasova L."/>
            <person name="Karlsson M."/>
            <person name="Huettel B."/>
            <person name="Barry K.W."/>
            <person name="Haridas S."/>
            <person name="Chen C."/>
            <person name="Bauer D."/>
            <person name="Andreopoulos W."/>
            <person name="Pangilinan J."/>
            <person name="LaButti K."/>
            <person name="Riley R."/>
            <person name="Lipzen A."/>
            <person name="Clum A."/>
            <person name="Drula E."/>
            <person name="Henrissat B."/>
            <person name="Kohler A."/>
            <person name="Grigoriev I.V."/>
            <person name="Martin F.M."/>
            <person name="Hacquard S."/>
        </authorList>
    </citation>
    <scope>NUCLEOTIDE SEQUENCE</scope>
    <source>
        <strain evidence="5">MPI-CAGE-AT-0021</strain>
    </source>
</reference>
<evidence type="ECO:0000256" key="3">
    <source>
        <dbReference type="ARBA" id="ARBA00022857"/>
    </source>
</evidence>
<dbReference type="InterPro" id="IPR036188">
    <property type="entry name" value="FAD/NAD-bd_sf"/>
</dbReference>
<dbReference type="GO" id="GO:0050660">
    <property type="term" value="F:flavin adenine dinucleotide binding"/>
    <property type="evidence" value="ECO:0007669"/>
    <property type="project" value="InterPro"/>
</dbReference>
<dbReference type="PANTHER" id="PTHR43098">
    <property type="entry name" value="L-ORNITHINE N(5)-MONOOXYGENASE-RELATED"/>
    <property type="match status" value="1"/>
</dbReference>
<name>A0A9P9J5B9_9HYPO</name>
<protein>
    <submittedName>
        <fullName evidence="5">Uncharacterized protein</fullName>
    </submittedName>
</protein>
<gene>
    <name evidence="5" type="ORF">B0J13DRAFT_439534</name>
</gene>
<dbReference type="SUPFAM" id="SSF51905">
    <property type="entry name" value="FAD/NAD(P)-binding domain"/>
    <property type="match status" value="1"/>
</dbReference>
<dbReference type="EMBL" id="JAGMUU010000006">
    <property type="protein sequence ID" value="KAH7150574.1"/>
    <property type="molecule type" value="Genomic_DNA"/>
</dbReference>
<dbReference type="Proteomes" id="UP000717696">
    <property type="component" value="Unassembled WGS sequence"/>
</dbReference>
<dbReference type="GO" id="GO:0004499">
    <property type="term" value="F:N,N-dimethylaniline monooxygenase activity"/>
    <property type="evidence" value="ECO:0007669"/>
    <property type="project" value="InterPro"/>
</dbReference>
<evidence type="ECO:0000256" key="4">
    <source>
        <dbReference type="ARBA" id="ARBA00023002"/>
    </source>
</evidence>
<accession>A0A9P9J5B9</accession>
<dbReference type="InterPro" id="IPR020946">
    <property type="entry name" value="Flavin_mOase-like"/>
</dbReference>
<organism evidence="5 6">
    <name type="scientific">Dactylonectria estremocensis</name>
    <dbReference type="NCBI Taxonomy" id="1079267"/>
    <lineage>
        <taxon>Eukaryota</taxon>
        <taxon>Fungi</taxon>
        <taxon>Dikarya</taxon>
        <taxon>Ascomycota</taxon>
        <taxon>Pezizomycotina</taxon>
        <taxon>Sordariomycetes</taxon>
        <taxon>Hypocreomycetidae</taxon>
        <taxon>Hypocreales</taxon>
        <taxon>Nectriaceae</taxon>
        <taxon>Dactylonectria</taxon>
    </lineage>
</organism>
<keyword evidence="4" id="KW-0560">Oxidoreductase</keyword>
<dbReference type="AlphaFoldDB" id="A0A9P9J5B9"/>
<dbReference type="OrthoDB" id="66881at2759"/>
<evidence type="ECO:0000313" key="6">
    <source>
        <dbReference type="Proteomes" id="UP000717696"/>
    </source>
</evidence>
<evidence type="ECO:0000256" key="2">
    <source>
        <dbReference type="ARBA" id="ARBA00022827"/>
    </source>
</evidence>
<dbReference type="Gene3D" id="3.50.50.60">
    <property type="entry name" value="FAD/NAD(P)-binding domain"/>
    <property type="match status" value="1"/>
</dbReference>